<name>A0ABV2W172_9ACTN</name>
<dbReference type="EMBL" id="JBEXZR010000005">
    <property type="protein sequence ID" value="MEU0707279.1"/>
    <property type="molecule type" value="Genomic_DNA"/>
</dbReference>
<evidence type="ECO:0000313" key="1">
    <source>
        <dbReference type="EMBL" id="MEU0707279.1"/>
    </source>
</evidence>
<reference evidence="1 2" key="1">
    <citation type="submission" date="2024-06" db="EMBL/GenBank/DDBJ databases">
        <title>The Natural Products Discovery Center: Release of the First 8490 Sequenced Strains for Exploring Actinobacteria Biosynthetic Diversity.</title>
        <authorList>
            <person name="Kalkreuter E."/>
            <person name="Kautsar S.A."/>
            <person name="Yang D."/>
            <person name="Bader C.D."/>
            <person name="Teijaro C.N."/>
            <person name="Fluegel L."/>
            <person name="Davis C.M."/>
            <person name="Simpson J.R."/>
            <person name="Lauterbach L."/>
            <person name="Steele A.D."/>
            <person name="Gui C."/>
            <person name="Meng S."/>
            <person name="Li G."/>
            <person name="Viehrig K."/>
            <person name="Ye F."/>
            <person name="Su P."/>
            <person name="Kiefer A.F."/>
            <person name="Nichols A."/>
            <person name="Cepeda A.J."/>
            <person name="Yan W."/>
            <person name="Fan B."/>
            <person name="Jiang Y."/>
            <person name="Adhikari A."/>
            <person name="Zheng C.-J."/>
            <person name="Schuster L."/>
            <person name="Cowan T.M."/>
            <person name="Smanski M.J."/>
            <person name="Chevrette M.G."/>
            <person name="De Carvalho L.P.S."/>
            <person name="Shen B."/>
        </authorList>
    </citation>
    <scope>NUCLEOTIDE SEQUENCE [LARGE SCALE GENOMIC DNA]</scope>
    <source>
        <strain evidence="1 2">NPDC006337</strain>
    </source>
</reference>
<sequence length="374" mass="39288">MWVLRRTAGVVLGLCLLVGGCTDRAPEPPLDTAPFQEAADRRAAALRAGALAGVPLGSWSYRITEARRDGGDRVTARAALGYRIAGYDGGAVTGERALVLTRQGGRWHVTSDRPAPGDSPQLWEQGAVDVVRGKHSLVLGVGQDAARLRSVAAAADRAVPAVSDAWPAGLWTRRVVVLVPGSLTAMGALLGEPAAGYRGIAAVTTGRVGGGPDGPADRVIVNPEAYAELGAYGQRFVLAHETTHVATRAHTSKDTPLWLSEGFADWVAHRGTSRDPAGVAPELRDAVRAGDVPAALPTDGDFSFASDADALARAYAGGWLACDLIAGRWGEAKLRDFYRAAGARGAERALGEVLATTPEDFTAQWRDHLRERLG</sequence>
<accession>A0ABV2W172</accession>
<keyword evidence="2" id="KW-1185">Reference proteome</keyword>
<organism evidence="1 2">
    <name type="scientific">Streptomyces lavendulocolor</name>
    <dbReference type="NCBI Taxonomy" id="67316"/>
    <lineage>
        <taxon>Bacteria</taxon>
        <taxon>Bacillati</taxon>
        <taxon>Actinomycetota</taxon>
        <taxon>Actinomycetes</taxon>
        <taxon>Kitasatosporales</taxon>
        <taxon>Streptomycetaceae</taxon>
        <taxon>Streptomyces</taxon>
    </lineage>
</organism>
<proteinExistence type="predicted"/>
<dbReference type="PROSITE" id="PS51257">
    <property type="entry name" value="PROKAR_LIPOPROTEIN"/>
    <property type="match status" value="1"/>
</dbReference>
<protein>
    <recommendedName>
        <fullName evidence="3">Lipoprotein</fullName>
    </recommendedName>
</protein>
<dbReference type="Proteomes" id="UP001550378">
    <property type="component" value="Unassembled WGS sequence"/>
</dbReference>
<dbReference type="RefSeq" id="WP_359656451.1">
    <property type="nucleotide sequence ID" value="NZ_JBEXZP010000133.1"/>
</dbReference>
<gene>
    <name evidence="1" type="ORF">ABZ508_07865</name>
</gene>
<evidence type="ECO:0000313" key="2">
    <source>
        <dbReference type="Proteomes" id="UP001550378"/>
    </source>
</evidence>
<comment type="caution">
    <text evidence="1">The sequence shown here is derived from an EMBL/GenBank/DDBJ whole genome shotgun (WGS) entry which is preliminary data.</text>
</comment>
<evidence type="ECO:0008006" key="3">
    <source>
        <dbReference type="Google" id="ProtNLM"/>
    </source>
</evidence>